<comment type="subcellular location">
    <subcellularLocation>
        <location evidence="1">Membrane</location>
    </subcellularLocation>
</comment>
<comment type="function">
    <text evidence="6">Acts as a tumor suppressor; induces growth arrest at G(1)/S checkpoint and apoptosis via RB1-dependent and p53/TP53- and NF-kappa-B-independent mechanisms. Modulates expression of genes involved in the regulation of proliferation, cell cycle and apoptosis.</text>
</comment>
<dbReference type="EMBL" id="UYSG01000005">
    <property type="protein sequence ID" value="VDL11677.1"/>
    <property type="molecule type" value="Genomic_DNA"/>
</dbReference>
<evidence type="ECO:0000313" key="12">
    <source>
        <dbReference type="WBParaSite" id="HDID_0000005801-mRNA-1"/>
    </source>
</evidence>
<keyword evidence="3 7" id="KW-0812">Transmembrane</keyword>
<dbReference type="Pfam" id="PF06726">
    <property type="entry name" value="BC10"/>
    <property type="match status" value="1"/>
</dbReference>
<evidence type="ECO:0000256" key="1">
    <source>
        <dbReference type="ARBA" id="ARBA00004370"/>
    </source>
</evidence>
<evidence type="ECO:0000313" key="9">
    <source>
        <dbReference type="EMBL" id="VUZ55009.1"/>
    </source>
</evidence>
<proteinExistence type="inferred from homology"/>
<evidence type="ECO:0000313" key="10">
    <source>
        <dbReference type="Proteomes" id="UP000274504"/>
    </source>
</evidence>
<dbReference type="EMBL" id="CABIJS010000666">
    <property type="protein sequence ID" value="VUZ55009.1"/>
    <property type="molecule type" value="Genomic_DNA"/>
</dbReference>
<reference evidence="8 10" key="2">
    <citation type="submission" date="2018-11" db="EMBL/GenBank/DDBJ databases">
        <authorList>
            <consortium name="Pathogen Informatics"/>
        </authorList>
    </citation>
    <scope>NUCLEOTIDE SEQUENCE [LARGE SCALE GENOMIC DNA]</scope>
</reference>
<feature type="transmembrane region" description="Helical" evidence="7">
    <location>
        <begin position="45"/>
        <end position="63"/>
    </location>
</feature>
<dbReference type="Proteomes" id="UP000274504">
    <property type="component" value="Unassembled WGS sequence"/>
</dbReference>
<dbReference type="SMART" id="SM01396">
    <property type="entry name" value="BC10"/>
    <property type="match status" value="1"/>
</dbReference>
<dbReference type="STRING" id="6216.A0A0R3S7N4"/>
<accession>A0A0R3S7N4</accession>
<keyword evidence="11" id="KW-1185">Reference proteome</keyword>
<dbReference type="WBParaSite" id="HDID_0000005801-mRNA-1">
    <property type="protein sequence ID" value="HDID_0000005801-mRNA-1"/>
    <property type="gene ID" value="HDID_0000005801"/>
</dbReference>
<dbReference type="PANTHER" id="PTHR13259:SF1">
    <property type="entry name" value="BLADDER CANCER-ASSOCIATED PROTEIN"/>
    <property type="match status" value="1"/>
</dbReference>
<gene>
    <name evidence="8" type="ORF">HDID_LOCUS59</name>
    <name evidence="9" type="ORF">WMSIL1_LOCUS12772</name>
</gene>
<evidence type="ECO:0000256" key="5">
    <source>
        <dbReference type="ARBA" id="ARBA00023136"/>
    </source>
</evidence>
<name>A0A0R3S7N4_HYMDI</name>
<dbReference type="OrthoDB" id="5772623at2759"/>
<keyword evidence="5 7" id="KW-0472">Membrane</keyword>
<evidence type="ECO:0000256" key="7">
    <source>
        <dbReference type="SAM" id="Phobius"/>
    </source>
</evidence>
<dbReference type="Proteomes" id="UP000321570">
    <property type="component" value="Unassembled WGS sequence"/>
</dbReference>
<reference evidence="12" key="1">
    <citation type="submission" date="2017-02" db="UniProtKB">
        <authorList>
            <consortium name="WormBaseParasite"/>
        </authorList>
    </citation>
    <scope>IDENTIFICATION</scope>
</reference>
<dbReference type="InterPro" id="IPR009598">
    <property type="entry name" value="BCALP"/>
</dbReference>
<evidence type="ECO:0000256" key="6">
    <source>
        <dbReference type="ARBA" id="ARBA00045856"/>
    </source>
</evidence>
<dbReference type="GO" id="GO:0016020">
    <property type="term" value="C:membrane"/>
    <property type="evidence" value="ECO:0007669"/>
    <property type="project" value="UniProtKB-SubCell"/>
</dbReference>
<reference evidence="9 11" key="3">
    <citation type="submission" date="2019-07" db="EMBL/GenBank/DDBJ databases">
        <authorList>
            <person name="Jastrzebski P J."/>
            <person name="Paukszto L."/>
            <person name="Jastrzebski P J."/>
        </authorList>
    </citation>
    <scope>NUCLEOTIDE SEQUENCE [LARGE SCALE GENOMIC DNA]</scope>
    <source>
        <strain evidence="9 11">WMS-il1</strain>
    </source>
</reference>
<dbReference type="PANTHER" id="PTHR13259">
    <property type="entry name" value="BLADDER CANCER 10 KD PROTEIN HOMOLOG"/>
    <property type="match status" value="1"/>
</dbReference>
<keyword evidence="4 7" id="KW-1133">Transmembrane helix</keyword>
<evidence type="ECO:0000256" key="2">
    <source>
        <dbReference type="ARBA" id="ARBA00007216"/>
    </source>
</evidence>
<evidence type="ECO:0000313" key="11">
    <source>
        <dbReference type="Proteomes" id="UP000321570"/>
    </source>
</evidence>
<organism evidence="12">
    <name type="scientific">Hymenolepis diminuta</name>
    <name type="common">Rat tapeworm</name>
    <dbReference type="NCBI Taxonomy" id="6216"/>
    <lineage>
        <taxon>Eukaryota</taxon>
        <taxon>Metazoa</taxon>
        <taxon>Spiralia</taxon>
        <taxon>Lophotrochozoa</taxon>
        <taxon>Platyhelminthes</taxon>
        <taxon>Cestoda</taxon>
        <taxon>Eucestoda</taxon>
        <taxon>Cyclophyllidea</taxon>
        <taxon>Hymenolepididae</taxon>
        <taxon>Hymenolepis</taxon>
    </lineage>
</organism>
<dbReference type="AlphaFoldDB" id="A0A0R3S7N4"/>
<evidence type="ECO:0000313" key="8">
    <source>
        <dbReference type="EMBL" id="VDL11677.1"/>
    </source>
</evidence>
<protein>
    <submittedName>
        <fullName evidence="12">Bladder cancer-associated protein</fullName>
    </submittedName>
</protein>
<comment type="similarity">
    <text evidence="2">Belongs to the BLCAP family.</text>
</comment>
<evidence type="ECO:0000256" key="4">
    <source>
        <dbReference type="ARBA" id="ARBA00022989"/>
    </source>
</evidence>
<sequence length="76" mass="8613">MYCLQLILPLLFTPKPSNPASHVHHTVYVILTLLIFLLERKPCSVCTTIFLAFVFLPCISSVPDQCMFPICFSPQD</sequence>
<evidence type="ECO:0000256" key="3">
    <source>
        <dbReference type="ARBA" id="ARBA00022692"/>
    </source>
</evidence>
<feature type="transmembrane region" description="Helical" evidence="7">
    <location>
        <begin position="20"/>
        <end position="38"/>
    </location>
</feature>